<evidence type="ECO:0000256" key="1">
    <source>
        <dbReference type="ARBA" id="ARBA00004496"/>
    </source>
</evidence>
<keyword evidence="4" id="KW-0723">Serine/threonine-protein kinase</keyword>
<evidence type="ECO:0000256" key="11">
    <source>
        <dbReference type="ARBA" id="ARBA00048679"/>
    </source>
</evidence>
<evidence type="ECO:0000313" key="15">
    <source>
        <dbReference type="EMBL" id="KAI5061502.1"/>
    </source>
</evidence>
<evidence type="ECO:0000256" key="3">
    <source>
        <dbReference type="ARBA" id="ARBA00022490"/>
    </source>
</evidence>
<dbReference type="PROSITE" id="PS50011">
    <property type="entry name" value="PROTEIN_KINASE_DOM"/>
    <property type="match status" value="1"/>
</dbReference>
<dbReference type="EMBL" id="JABFUD020000023">
    <property type="protein sequence ID" value="KAI5061502.1"/>
    <property type="molecule type" value="Genomic_DNA"/>
</dbReference>
<name>A0A9D4U510_ADICA</name>
<keyword evidence="5" id="KW-0597">Phosphoprotein</keyword>
<dbReference type="Gene3D" id="1.10.510.10">
    <property type="entry name" value="Transferase(Phosphotransferase) domain 1"/>
    <property type="match status" value="1"/>
</dbReference>
<evidence type="ECO:0000256" key="6">
    <source>
        <dbReference type="ARBA" id="ARBA00022679"/>
    </source>
</evidence>
<dbReference type="GO" id="GO:0005737">
    <property type="term" value="C:cytoplasm"/>
    <property type="evidence" value="ECO:0007669"/>
    <property type="project" value="UniProtKB-SubCell"/>
</dbReference>
<evidence type="ECO:0000256" key="4">
    <source>
        <dbReference type="ARBA" id="ARBA00022527"/>
    </source>
</evidence>
<dbReference type="SUPFAM" id="SSF56112">
    <property type="entry name" value="Protein kinase-like (PK-like)"/>
    <property type="match status" value="1"/>
</dbReference>
<dbReference type="EC" id="2.7.11.1" evidence="2"/>
<dbReference type="PROSITE" id="PS00108">
    <property type="entry name" value="PROTEIN_KINASE_ST"/>
    <property type="match status" value="1"/>
</dbReference>
<comment type="catalytic activity">
    <reaction evidence="10">
        <text>L-threonyl-[protein] + ATP = O-phospho-L-threonyl-[protein] + ADP + H(+)</text>
        <dbReference type="Rhea" id="RHEA:46608"/>
        <dbReference type="Rhea" id="RHEA-COMP:11060"/>
        <dbReference type="Rhea" id="RHEA-COMP:11605"/>
        <dbReference type="ChEBI" id="CHEBI:15378"/>
        <dbReference type="ChEBI" id="CHEBI:30013"/>
        <dbReference type="ChEBI" id="CHEBI:30616"/>
        <dbReference type="ChEBI" id="CHEBI:61977"/>
        <dbReference type="ChEBI" id="CHEBI:456216"/>
        <dbReference type="EC" id="2.7.11.1"/>
    </reaction>
</comment>
<dbReference type="GO" id="GO:0004674">
    <property type="term" value="F:protein serine/threonine kinase activity"/>
    <property type="evidence" value="ECO:0007669"/>
    <property type="project" value="UniProtKB-KW"/>
</dbReference>
<dbReference type="Proteomes" id="UP000886520">
    <property type="component" value="Chromosome 23"/>
</dbReference>
<dbReference type="Pfam" id="PF07714">
    <property type="entry name" value="PK_Tyr_Ser-Thr"/>
    <property type="match status" value="1"/>
</dbReference>
<proteinExistence type="predicted"/>
<dbReference type="FunFam" id="1.10.510.10:FF:000335">
    <property type="entry name" value="receptor-like cytosolic serine/threonine-protein kinase RBK2"/>
    <property type="match status" value="1"/>
</dbReference>
<evidence type="ECO:0000313" key="16">
    <source>
        <dbReference type="Proteomes" id="UP000886520"/>
    </source>
</evidence>
<dbReference type="InterPro" id="IPR011009">
    <property type="entry name" value="Kinase-like_dom_sf"/>
</dbReference>
<keyword evidence="9 13" id="KW-0067">ATP-binding</keyword>
<evidence type="ECO:0000256" key="2">
    <source>
        <dbReference type="ARBA" id="ARBA00012513"/>
    </source>
</evidence>
<dbReference type="InterPro" id="IPR000719">
    <property type="entry name" value="Prot_kinase_dom"/>
</dbReference>
<dbReference type="GO" id="GO:0051020">
    <property type="term" value="F:GTPase binding"/>
    <property type="evidence" value="ECO:0007669"/>
    <property type="project" value="UniProtKB-ARBA"/>
</dbReference>
<evidence type="ECO:0000256" key="7">
    <source>
        <dbReference type="ARBA" id="ARBA00022741"/>
    </source>
</evidence>
<evidence type="ECO:0000256" key="10">
    <source>
        <dbReference type="ARBA" id="ARBA00047899"/>
    </source>
</evidence>
<dbReference type="PANTHER" id="PTHR47987">
    <property type="entry name" value="OS08G0249100 PROTEIN"/>
    <property type="match status" value="1"/>
</dbReference>
<gene>
    <name evidence="15" type="ORF">GOP47_0024007</name>
</gene>
<keyword evidence="16" id="KW-1185">Reference proteome</keyword>
<evidence type="ECO:0000256" key="5">
    <source>
        <dbReference type="ARBA" id="ARBA00022553"/>
    </source>
</evidence>
<dbReference type="FunFam" id="3.30.200.20:FF:000389">
    <property type="entry name" value="Receptor-like cytosolic serine/threonine-protein kinase RBK1"/>
    <property type="match status" value="1"/>
</dbReference>
<dbReference type="SMART" id="SM00220">
    <property type="entry name" value="S_TKc"/>
    <property type="match status" value="1"/>
</dbReference>
<accession>A0A9D4U510</accession>
<sequence>MLTGWKQRCQNQNQFLQDRHGPGKALLVQEVIAVAMPACIEGDRIAFDLLCWTINMAARPGDSVVAIQSHNADKTEEVLAGCTFESNVTDPQFKPLHDLCAAKQVNLEIRLAGNTTTENMIVEEVSALNATMLVVTISGHHSIRLAQRRGSFLSRHLLVGCSIVVVKDYKVLFYKENHFKATSSQRTCTFASEDEPPTPKLAVACKESLCNLDNAFNTCSSKIWPESSRTLSPERVLDSSDAFYDSDDSPGSSDSSVLTRSLSRRALIPSSTSSIGDQDDILHHGRSNRCFSIWKGRGKVSRSLTFPASRQSRRALIYTHCKSLGNSFKLYMHSLWVAKPLRRGSSSSTSIALAERSCKIFTYDDISRATNTFSPGNLVGKGGHSEVYKGLLPEGQFIAVKRLIKGVTEEQKIADFLTELGIICHISHPNITPLIGFCIEKGLHLVFQFVRHGSLASWLHGAKLPTLKWAVRYRIAVGTARGLNYLHLGGQRRIIHRDIKASNILLGSDYEPQISDFGLAKWLPNQGSIHITTPIEGTFGYLAPEYFMHGIFDEKTDVFAFGVLLLELITGRKPIEGVVMWARPFLESMNGEKLVDARLGGDYDHQELQSLMMAAALCVQQSAQCRPSIGQVVQLLTDEMNTDGADSLSVLSSQSFCLQDLIFDNDYSSTHYQDDMRRHREIALQF</sequence>
<keyword evidence="7 13" id="KW-0547">Nucleotide-binding</keyword>
<keyword evidence="6" id="KW-0808">Transferase</keyword>
<dbReference type="PROSITE" id="PS00107">
    <property type="entry name" value="PROTEIN_KINASE_ATP"/>
    <property type="match status" value="1"/>
</dbReference>
<feature type="binding site" evidence="13">
    <location>
        <position position="401"/>
    </location>
    <ligand>
        <name>ATP</name>
        <dbReference type="ChEBI" id="CHEBI:30616"/>
    </ligand>
</feature>
<dbReference type="AlphaFoldDB" id="A0A9D4U510"/>
<dbReference type="GO" id="GO:0005524">
    <property type="term" value="F:ATP binding"/>
    <property type="evidence" value="ECO:0007669"/>
    <property type="project" value="UniProtKB-UniRule"/>
</dbReference>
<evidence type="ECO:0000259" key="14">
    <source>
        <dbReference type="PROSITE" id="PS50011"/>
    </source>
</evidence>
<evidence type="ECO:0000256" key="13">
    <source>
        <dbReference type="PROSITE-ProRule" id="PRU10141"/>
    </source>
</evidence>
<keyword evidence="8" id="KW-0418">Kinase</keyword>
<comment type="subunit">
    <text evidence="12">Interacts with ARAC5 and ARAC10.</text>
</comment>
<comment type="subcellular location">
    <subcellularLocation>
        <location evidence="1">Cytoplasm</location>
    </subcellularLocation>
</comment>
<comment type="caution">
    <text evidence="15">The sequence shown here is derived from an EMBL/GenBank/DDBJ whole genome shotgun (WGS) entry which is preliminary data.</text>
</comment>
<evidence type="ECO:0000256" key="12">
    <source>
        <dbReference type="ARBA" id="ARBA00063228"/>
    </source>
</evidence>
<evidence type="ECO:0000256" key="8">
    <source>
        <dbReference type="ARBA" id="ARBA00022777"/>
    </source>
</evidence>
<evidence type="ECO:0000256" key="9">
    <source>
        <dbReference type="ARBA" id="ARBA00022840"/>
    </source>
</evidence>
<feature type="domain" description="Protein kinase" evidence="14">
    <location>
        <begin position="373"/>
        <end position="640"/>
    </location>
</feature>
<protein>
    <recommendedName>
        <fullName evidence="2">non-specific serine/threonine protein kinase</fullName>
        <ecNumber evidence="2">2.7.11.1</ecNumber>
    </recommendedName>
</protein>
<dbReference type="InterPro" id="IPR046958">
    <property type="entry name" value="RBK1/2/STUNTED"/>
</dbReference>
<reference evidence="15" key="1">
    <citation type="submission" date="2021-01" db="EMBL/GenBank/DDBJ databases">
        <title>Adiantum capillus-veneris genome.</title>
        <authorList>
            <person name="Fang Y."/>
            <person name="Liao Q."/>
        </authorList>
    </citation>
    <scope>NUCLEOTIDE SEQUENCE</scope>
    <source>
        <strain evidence="15">H3</strain>
        <tissue evidence="15">Leaf</tissue>
    </source>
</reference>
<dbReference type="OrthoDB" id="1946112at2759"/>
<comment type="catalytic activity">
    <reaction evidence="11">
        <text>L-seryl-[protein] + ATP = O-phospho-L-seryl-[protein] + ADP + H(+)</text>
        <dbReference type="Rhea" id="RHEA:17989"/>
        <dbReference type="Rhea" id="RHEA-COMP:9863"/>
        <dbReference type="Rhea" id="RHEA-COMP:11604"/>
        <dbReference type="ChEBI" id="CHEBI:15378"/>
        <dbReference type="ChEBI" id="CHEBI:29999"/>
        <dbReference type="ChEBI" id="CHEBI:30616"/>
        <dbReference type="ChEBI" id="CHEBI:83421"/>
        <dbReference type="ChEBI" id="CHEBI:456216"/>
        <dbReference type="EC" id="2.7.11.1"/>
    </reaction>
</comment>
<dbReference type="Gene3D" id="3.30.200.20">
    <property type="entry name" value="Phosphorylase Kinase, domain 1"/>
    <property type="match status" value="1"/>
</dbReference>
<dbReference type="InterPro" id="IPR001245">
    <property type="entry name" value="Ser-Thr/Tyr_kinase_cat_dom"/>
</dbReference>
<organism evidence="15 16">
    <name type="scientific">Adiantum capillus-veneris</name>
    <name type="common">Maidenhair fern</name>
    <dbReference type="NCBI Taxonomy" id="13818"/>
    <lineage>
        <taxon>Eukaryota</taxon>
        <taxon>Viridiplantae</taxon>
        <taxon>Streptophyta</taxon>
        <taxon>Embryophyta</taxon>
        <taxon>Tracheophyta</taxon>
        <taxon>Polypodiopsida</taxon>
        <taxon>Polypodiidae</taxon>
        <taxon>Polypodiales</taxon>
        <taxon>Pteridineae</taxon>
        <taxon>Pteridaceae</taxon>
        <taxon>Vittarioideae</taxon>
        <taxon>Adiantum</taxon>
    </lineage>
</organism>
<dbReference type="InterPro" id="IPR017441">
    <property type="entry name" value="Protein_kinase_ATP_BS"/>
</dbReference>
<dbReference type="InterPro" id="IPR008271">
    <property type="entry name" value="Ser/Thr_kinase_AS"/>
</dbReference>
<keyword evidence="3" id="KW-0963">Cytoplasm</keyword>